<dbReference type="PANTHER" id="PTHR24321:SF15">
    <property type="entry name" value="OXIDOREDUCTASE UCPA"/>
    <property type="match status" value="1"/>
</dbReference>
<dbReference type="OrthoDB" id="3676637at2"/>
<dbReference type="EMBL" id="JACHBS010000001">
    <property type="protein sequence ID" value="MBB5617140.1"/>
    <property type="molecule type" value="Genomic_DNA"/>
</dbReference>
<comment type="caution">
    <text evidence="3">The sequence shown here is derived from an EMBL/GenBank/DDBJ whole genome shotgun (WGS) entry which is preliminary data.</text>
</comment>
<evidence type="ECO:0000313" key="3">
    <source>
        <dbReference type="EMBL" id="MBB5617140.1"/>
    </source>
</evidence>
<name>A0A840X428_9MICO</name>
<proteinExistence type="inferred from homology"/>
<evidence type="ECO:0000256" key="2">
    <source>
        <dbReference type="ARBA" id="ARBA00023002"/>
    </source>
</evidence>
<dbReference type="PRINTS" id="PR00081">
    <property type="entry name" value="GDHRDH"/>
</dbReference>
<dbReference type="AlphaFoldDB" id="A0A840X428"/>
<evidence type="ECO:0000256" key="1">
    <source>
        <dbReference type="ARBA" id="ARBA00006484"/>
    </source>
</evidence>
<sequence>MTRTYVVTGAASGIGAATAALLTGQGHRVIGVDLHDADVTVDLTTHEGRTALVTHVTELSGGRIDAIIANAGLATESTATVAVNYFGAIATLEGLRPLLAGSDAPRASATASMASLFPVDDALVDACLAHDEPAALHRAQQLLDEGQGGLIYGSTKRALARWIRRNAATPEWAGAGIPLNAVAPGVIRTAMTAQFTSTEEAEKAILQMVPMPLNGIADAPVVANLIAFLTSVENSHLCGQVVFVDGGSDVVIRGDSTW</sequence>
<dbReference type="InterPro" id="IPR036291">
    <property type="entry name" value="NAD(P)-bd_dom_sf"/>
</dbReference>
<comment type="similarity">
    <text evidence="1">Belongs to the short-chain dehydrogenases/reductases (SDR) family.</text>
</comment>
<keyword evidence="4" id="KW-1185">Reference proteome</keyword>
<dbReference type="Pfam" id="PF00106">
    <property type="entry name" value="adh_short"/>
    <property type="match status" value="1"/>
</dbReference>
<reference evidence="3 4" key="1">
    <citation type="submission" date="2020-08" db="EMBL/GenBank/DDBJ databases">
        <title>Sequencing the genomes of 1000 actinobacteria strains.</title>
        <authorList>
            <person name="Klenk H.-P."/>
        </authorList>
    </citation>
    <scope>NUCLEOTIDE SEQUENCE [LARGE SCALE GENOMIC DNA]</scope>
    <source>
        <strain evidence="3 4">DSM 23889</strain>
    </source>
</reference>
<dbReference type="Proteomes" id="UP000552883">
    <property type="component" value="Unassembled WGS sequence"/>
</dbReference>
<dbReference type="GO" id="GO:0016491">
    <property type="term" value="F:oxidoreductase activity"/>
    <property type="evidence" value="ECO:0007669"/>
    <property type="project" value="UniProtKB-KW"/>
</dbReference>
<gene>
    <name evidence="3" type="ORF">BJ959_000636</name>
</gene>
<organism evidence="3 4">
    <name type="scientific">Microcella frigidaquae</name>
    <dbReference type="NCBI Taxonomy" id="424758"/>
    <lineage>
        <taxon>Bacteria</taxon>
        <taxon>Bacillati</taxon>
        <taxon>Actinomycetota</taxon>
        <taxon>Actinomycetes</taxon>
        <taxon>Micrococcales</taxon>
        <taxon>Microbacteriaceae</taxon>
        <taxon>Microcella</taxon>
    </lineage>
</organism>
<keyword evidence="2" id="KW-0560">Oxidoreductase</keyword>
<dbReference type="InterPro" id="IPR002347">
    <property type="entry name" value="SDR_fam"/>
</dbReference>
<protein>
    <submittedName>
        <fullName evidence="3">NAD(P)-dependent dehydrogenase (Short-subunit alcohol dehydrogenase family)</fullName>
    </submittedName>
</protein>
<dbReference type="RefSeq" id="WP_153983089.1">
    <property type="nucleotide sequence ID" value="NZ_BAAANZ010000024.1"/>
</dbReference>
<evidence type="ECO:0000313" key="4">
    <source>
        <dbReference type="Proteomes" id="UP000552883"/>
    </source>
</evidence>
<dbReference type="Pfam" id="PF13561">
    <property type="entry name" value="adh_short_C2"/>
    <property type="match status" value="1"/>
</dbReference>
<accession>A0A840X428</accession>
<dbReference type="Gene3D" id="3.40.50.720">
    <property type="entry name" value="NAD(P)-binding Rossmann-like Domain"/>
    <property type="match status" value="1"/>
</dbReference>
<dbReference type="SUPFAM" id="SSF51735">
    <property type="entry name" value="NAD(P)-binding Rossmann-fold domains"/>
    <property type="match status" value="1"/>
</dbReference>
<dbReference type="PANTHER" id="PTHR24321">
    <property type="entry name" value="DEHYDROGENASES, SHORT CHAIN"/>
    <property type="match status" value="1"/>
</dbReference>